<keyword evidence="9" id="KW-1185">Reference proteome</keyword>
<dbReference type="InterPro" id="IPR020846">
    <property type="entry name" value="MFS_dom"/>
</dbReference>
<feature type="transmembrane region" description="Helical" evidence="6">
    <location>
        <begin position="278"/>
        <end position="298"/>
    </location>
</feature>
<evidence type="ECO:0000256" key="5">
    <source>
        <dbReference type="ARBA" id="ARBA00023136"/>
    </source>
</evidence>
<feature type="domain" description="Major facilitator superfamily (MFS) profile" evidence="7">
    <location>
        <begin position="18"/>
        <end position="406"/>
    </location>
</feature>
<organism evidence="8 9">
    <name type="scientific">Actinoallomurus liliacearum</name>
    <dbReference type="NCBI Taxonomy" id="1080073"/>
    <lineage>
        <taxon>Bacteria</taxon>
        <taxon>Bacillati</taxon>
        <taxon>Actinomycetota</taxon>
        <taxon>Actinomycetes</taxon>
        <taxon>Streptosporangiales</taxon>
        <taxon>Thermomonosporaceae</taxon>
        <taxon>Actinoallomurus</taxon>
    </lineage>
</organism>
<dbReference type="SUPFAM" id="SSF103473">
    <property type="entry name" value="MFS general substrate transporter"/>
    <property type="match status" value="1"/>
</dbReference>
<reference evidence="9" key="1">
    <citation type="journal article" date="2019" name="Int. J. Syst. Evol. Microbiol.">
        <title>The Global Catalogue of Microorganisms (GCM) 10K type strain sequencing project: providing services to taxonomists for standard genome sequencing and annotation.</title>
        <authorList>
            <consortium name="The Broad Institute Genomics Platform"/>
            <consortium name="The Broad Institute Genome Sequencing Center for Infectious Disease"/>
            <person name="Wu L."/>
            <person name="Ma J."/>
        </authorList>
    </citation>
    <scope>NUCLEOTIDE SEQUENCE [LARGE SCALE GENOMIC DNA]</scope>
    <source>
        <strain evidence="9">JCM 17938</strain>
    </source>
</reference>
<feature type="transmembrane region" description="Helical" evidence="6">
    <location>
        <begin position="113"/>
        <end position="134"/>
    </location>
</feature>
<dbReference type="PANTHER" id="PTHR43124:SF3">
    <property type="entry name" value="CHLORAMPHENICOL EFFLUX PUMP RV0191"/>
    <property type="match status" value="1"/>
</dbReference>
<evidence type="ECO:0000313" key="9">
    <source>
        <dbReference type="Proteomes" id="UP001500212"/>
    </source>
</evidence>
<dbReference type="InterPro" id="IPR011701">
    <property type="entry name" value="MFS"/>
</dbReference>
<protein>
    <submittedName>
        <fullName evidence="8">MFS transporter</fullName>
    </submittedName>
</protein>
<dbReference type="PANTHER" id="PTHR43124">
    <property type="entry name" value="PURINE EFFLUX PUMP PBUE"/>
    <property type="match status" value="1"/>
</dbReference>
<feature type="transmembrane region" description="Helical" evidence="6">
    <location>
        <begin position="215"/>
        <end position="236"/>
    </location>
</feature>
<accession>A0ABP8TQH1</accession>
<dbReference type="CDD" id="cd17324">
    <property type="entry name" value="MFS_NepI_like"/>
    <property type="match status" value="1"/>
</dbReference>
<comment type="subcellular location">
    <subcellularLocation>
        <location evidence="1">Cell membrane</location>
        <topology evidence="1">Multi-pass membrane protein</topology>
    </subcellularLocation>
</comment>
<keyword evidence="5 6" id="KW-0472">Membrane</keyword>
<comment type="caution">
    <text evidence="8">The sequence shown here is derived from an EMBL/GenBank/DDBJ whole genome shotgun (WGS) entry which is preliminary data.</text>
</comment>
<feature type="transmembrane region" description="Helical" evidence="6">
    <location>
        <begin position="248"/>
        <end position="269"/>
    </location>
</feature>
<dbReference type="Pfam" id="PF07690">
    <property type="entry name" value="MFS_1"/>
    <property type="match status" value="1"/>
</dbReference>
<feature type="transmembrane region" description="Helical" evidence="6">
    <location>
        <begin position="335"/>
        <end position="357"/>
    </location>
</feature>
<feature type="transmembrane region" description="Helical" evidence="6">
    <location>
        <begin position="369"/>
        <end position="390"/>
    </location>
</feature>
<feature type="transmembrane region" description="Helical" evidence="6">
    <location>
        <begin position="141"/>
        <end position="160"/>
    </location>
</feature>
<dbReference type="Proteomes" id="UP001500212">
    <property type="component" value="Unassembled WGS sequence"/>
</dbReference>
<name>A0ABP8TQH1_9ACTN</name>
<dbReference type="EMBL" id="BAABHJ010000016">
    <property type="protein sequence ID" value="GAA4611276.1"/>
    <property type="molecule type" value="Genomic_DNA"/>
</dbReference>
<evidence type="ECO:0000256" key="1">
    <source>
        <dbReference type="ARBA" id="ARBA00004651"/>
    </source>
</evidence>
<keyword evidence="2" id="KW-1003">Cell membrane</keyword>
<feature type="transmembrane region" description="Helical" evidence="6">
    <location>
        <begin position="172"/>
        <end position="194"/>
    </location>
</feature>
<feature type="transmembrane region" description="Helical" evidence="6">
    <location>
        <begin position="304"/>
        <end position="323"/>
    </location>
</feature>
<evidence type="ECO:0000256" key="6">
    <source>
        <dbReference type="SAM" id="Phobius"/>
    </source>
</evidence>
<evidence type="ECO:0000313" key="8">
    <source>
        <dbReference type="EMBL" id="GAA4611276.1"/>
    </source>
</evidence>
<dbReference type="InterPro" id="IPR036259">
    <property type="entry name" value="MFS_trans_sf"/>
</dbReference>
<evidence type="ECO:0000256" key="4">
    <source>
        <dbReference type="ARBA" id="ARBA00022989"/>
    </source>
</evidence>
<keyword evidence="3 6" id="KW-0812">Transmembrane</keyword>
<feature type="transmembrane region" description="Helical" evidence="6">
    <location>
        <begin position="84"/>
        <end position="107"/>
    </location>
</feature>
<proteinExistence type="predicted"/>
<dbReference type="PROSITE" id="PS50850">
    <property type="entry name" value="MFS"/>
    <property type="match status" value="1"/>
</dbReference>
<feature type="transmembrane region" description="Helical" evidence="6">
    <location>
        <begin position="56"/>
        <end position="77"/>
    </location>
</feature>
<keyword evidence="4 6" id="KW-1133">Transmembrane helix</keyword>
<evidence type="ECO:0000256" key="3">
    <source>
        <dbReference type="ARBA" id="ARBA00022692"/>
    </source>
</evidence>
<sequence>MRLMSSTKPSFSWGDRAALAVLTCCVFVVGTAEYVMVGLLPDLAADLRVPLPTAGSLVSWYALVVTVGGPVVTALTLRIPRRPLLLALLAVFVAANVLAALASGFGMLLAARVIVALTHSTSFAVTMVLAVGMVPEGRRGLAIAVVSAGWNLAAVLGAPLGTWIGQTQGWRATFWAIAAIGTLTLLAVAAVTSVPADETAGPSRSELGALRDLRVLTVIGIMVLSQAGVFAVYTYITPLLGRVSGFGPAAVSVLLAVLGGAGLLGNVLGGRLTDRSPWAGLCAALAALAAVLAVFALIDGTRPGAVAGVLVLGVLMGTLIPLLQERAFAAAPSAPTLITAVGASAVNLGIASGSWLGGRALAGGLSLAHLPWAGILPVLAGLGLTVHATVRGRRPGRDRRPVPASS</sequence>
<dbReference type="Gene3D" id="1.20.1250.20">
    <property type="entry name" value="MFS general substrate transporter like domains"/>
    <property type="match status" value="1"/>
</dbReference>
<evidence type="ECO:0000259" key="7">
    <source>
        <dbReference type="PROSITE" id="PS50850"/>
    </source>
</evidence>
<evidence type="ECO:0000256" key="2">
    <source>
        <dbReference type="ARBA" id="ARBA00022475"/>
    </source>
</evidence>
<gene>
    <name evidence="8" type="ORF">GCM10023195_47680</name>
</gene>
<dbReference type="InterPro" id="IPR050189">
    <property type="entry name" value="MFS_Efflux_Transporters"/>
</dbReference>